<evidence type="ECO:0000259" key="3">
    <source>
        <dbReference type="Pfam" id="PF18003"/>
    </source>
</evidence>
<feature type="domain" description="DUF3823" evidence="2">
    <location>
        <begin position="31"/>
        <end position="118"/>
    </location>
</feature>
<evidence type="ECO:0008006" key="6">
    <source>
        <dbReference type="Google" id="ProtNLM"/>
    </source>
</evidence>
<dbReference type="Pfam" id="PF12866">
    <property type="entry name" value="DUF3823"/>
    <property type="match status" value="1"/>
</dbReference>
<organism evidence="4 5">
    <name type="scientific">Echinicola strongylocentroti</name>
    <dbReference type="NCBI Taxonomy" id="1795355"/>
    <lineage>
        <taxon>Bacteria</taxon>
        <taxon>Pseudomonadati</taxon>
        <taxon>Bacteroidota</taxon>
        <taxon>Cytophagia</taxon>
        <taxon>Cytophagales</taxon>
        <taxon>Cyclobacteriaceae</taxon>
        <taxon>Echinicola</taxon>
    </lineage>
</organism>
<evidence type="ECO:0000313" key="5">
    <source>
        <dbReference type="Proteomes" id="UP000248688"/>
    </source>
</evidence>
<dbReference type="Proteomes" id="UP000248688">
    <property type="component" value="Chromosome"/>
</dbReference>
<sequence length="227" mass="25152">MKLNIIQSCLLLVLGFMVASCEYDNFEEPKSTLTGRIVYEGEPLGVRNQGVQLELWQHGYDLFQKIPVYVSQDGTFSAKLFNGDYKLTLIRGNGPWMDQTDSLDVSLSGSQEIDVEVNPYFTIDAPSYEIVNDTIVRANFTVNQINATSTLELAAVYLGRTSLTDRVRKEGDEEVFGEQITPGTPATVDVTIPNGLRGRGDLFVRVGVKTLGVEELLYSQVDNVSIN</sequence>
<dbReference type="KEGG" id="est:DN752_08960"/>
<feature type="signal peptide" evidence="1">
    <location>
        <begin position="1"/>
        <end position="19"/>
    </location>
</feature>
<dbReference type="Pfam" id="PF18003">
    <property type="entry name" value="DUF3823_C"/>
    <property type="match status" value="1"/>
</dbReference>
<keyword evidence="5" id="KW-1185">Reference proteome</keyword>
<dbReference type="RefSeq" id="WP_112783628.1">
    <property type="nucleotide sequence ID" value="NZ_CP030041.1"/>
</dbReference>
<name>A0A2Z4IGY0_9BACT</name>
<evidence type="ECO:0000313" key="4">
    <source>
        <dbReference type="EMBL" id="AWW30244.1"/>
    </source>
</evidence>
<accession>A0A2Z4IGY0</accession>
<dbReference type="InterPro" id="IPR041186">
    <property type="entry name" value="DUF3823_C"/>
</dbReference>
<gene>
    <name evidence="4" type="ORF">DN752_08960</name>
</gene>
<reference evidence="4 5" key="1">
    <citation type="submission" date="2018-06" db="EMBL/GenBank/DDBJ databases">
        <title>Echinicola strongylocentroti sp. nov., isolated from a sea urchin Strongylocentrotus intermedius.</title>
        <authorList>
            <person name="Bae S.S."/>
        </authorList>
    </citation>
    <scope>NUCLEOTIDE SEQUENCE [LARGE SCALE GENOMIC DNA]</scope>
    <source>
        <strain evidence="4 5">MEBiC08714</strain>
    </source>
</reference>
<dbReference type="EMBL" id="CP030041">
    <property type="protein sequence ID" value="AWW30244.1"/>
    <property type="molecule type" value="Genomic_DNA"/>
</dbReference>
<proteinExistence type="predicted"/>
<keyword evidence="1" id="KW-0732">Signal</keyword>
<feature type="chain" id="PRO_5016387734" description="DUF3823 domain-containing protein" evidence="1">
    <location>
        <begin position="20"/>
        <end position="227"/>
    </location>
</feature>
<feature type="domain" description="DUF3823" evidence="3">
    <location>
        <begin position="121"/>
        <end position="223"/>
    </location>
</feature>
<dbReference type="InterPro" id="IPR024278">
    <property type="entry name" value="DUF3823_N"/>
</dbReference>
<dbReference type="Gene3D" id="2.60.40.1120">
    <property type="entry name" value="Carboxypeptidase-like, regulatory domain"/>
    <property type="match status" value="1"/>
</dbReference>
<evidence type="ECO:0000256" key="1">
    <source>
        <dbReference type="SAM" id="SignalP"/>
    </source>
</evidence>
<dbReference type="OrthoDB" id="1433240at2"/>
<dbReference type="Gene3D" id="2.60.40.2060">
    <property type="match status" value="1"/>
</dbReference>
<evidence type="ECO:0000259" key="2">
    <source>
        <dbReference type="Pfam" id="PF12866"/>
    </source>
</evidence>
<dbReference type="AlphaFoldDB" id="A0A2Z4IGY0"/>
<protein>
    <recommendedName>
        <fullName evidence="6">DUF3823 domain-containing protein</fullName>
    </recommendedName>
</protein>
<dbReference type="PROSITE" id="PS51257">
    <property type="entry name" value="PROKAR_LIPOPROTEIN"/>
    <property type="match status" value="1"/>
</dbReference>